<evidence type="ECO:0000256" key="9">
    <source>
        <dbReference type="ARBA" id="ARBA00048090"/>
    </source>
</evidence>
<dbReference type="KEGG" id="rhoz:GXP67_03955"/>
<protein>
    <recommendedName>
        <fullName evidence="3 10">Gluconokinase</fullName>
        <ecNumber evidence="3 10">2.7.1.12</ecNumber>
    </recommendedName>
</protein>
<evidence type="ECO:0000256" key="2">
    <source>
        <dbReference type="ARBA" id="ARBA00008420"/>
    </source>
</evidence>
<evidence type="ECO:0000256" key="3">
    <source>
        <dbReference type="ARBA" id="ARBA00012054"/>
    </source>
</evidence>
<dbReference type="SUPFAM" id="SSF52540">
    <property type="entry name" value="P-loop containing nucleoside triphosphate hydrolases"/>
    <property type="match status" value="1"/>
</dbReference>
<reference evidence="11 12" key="1">
    <citation type="submission" date="2020-01" db="EMBL/GenBank/DDBJ databases">
        <authorList>
            <person name="Kim M.K."/>
        </authorList>
    </citation>
    <scope>NUCLEOTIDE SEQUENCE [LARGE SCALE GENOMIC DNA]</scope>
    <source>
        <strain evidence="11 12">172606-1</strain>
    </source>
</reference>
<keyword evidence="12" id="KW-1185">Reference proteome</keyword>
<evidence type="ECO:0000256" key="6">
    <source>
        <dbReference type="ARBA" id="ARBA00022777"/>
    </source>
</evidence>
<evidence type="ECO:0000256" key="7">
    <source>
        <dbReference type="ARBA" id="ARBA00022840"/>
    </source>
</evidence>
<organism evidence="11 12">
    <name type="scientific">Rhodocytophaga rosea</name>
    <dbReference type="NCBI Taxonomy" id="2704465"/>
    <lineage>
        <taxon>Bacteria</taxon>
        <taxon>Pseudomonadati</taxon>
        <taxon>Bacteroidota</taxon>
        <taxon>Cytophagia</taxon>
        <taxon>Cytophagales</taxon>
        <taxon>Rhodocytophagaceae</taxon>
        <taxon>Rhodocytophaga</taxon>
    </lineage>
</organism>
<evidence type="ECO:0000256" key="5">
    <source>
        <dbReference type="ARBA" id="ARBA00022741"/>
    </source>
</evidence>
<evidence type="ECO:0000313" key="11">
    <source>
        <dbReference type="EMBL" id="QHT65879.1"/>
    </source>
</evidence>
<dbReference type="InterPro" id="IPR031322">
    <property type="entry name" value="Shikimate/glucono_kinase"/>
</dbReference>
<dbReference type="InterPro" id="IPR006001">
    <property type="entry name" value="Therm_gnt_kin"/>
</dbReference>
<dbReference type="GO" id="GO:0005524">
    <property type="term" value="F:ATP binding"/>
    <property type="evidence" value="ECO:0007669"/>
    <property type="project" value="UniProtKB-KW"/>
</dbReference>
<evidence type="ECO:0000256" key="4">
    <source>
        <dbReference type="ARBA" id="ARBA00022679"/>
    </source>
</evidence>
<dbReference type="InterPro" id="IPR027417">
    <property type="entry name" value="P-loop_NTPase"/>
</dbReference>
<evidence type="ECO:0000256" key="1">
    <source>
        <dbReference type="ARBA" id="ARBA00004761"/>
    </source>
</evidence>
<gene>
    <name evidence="11" type="ORF">GXP67_03955</name>
</gene>
<dbReference type="FunFam" id="3.40.50.300:FF:000522">
    <property type="entry name" value="Gluconokinase"/>
    <property type="match status" value="1"/>
</dbReference>
<dbReference type="Pfam" id="PF01202">
    <property type="entry name" value="SKI"/>
    <property type="match status" value="1"/>
</dbReference>
<sequence length="163" mass="18376">MVFVVFGVSGSGKTTIGSLLAETMGWNFYDADNFHPAANVEKMRQGIPLTDADRIPWLDSLRELIKRCKATQENAVLACSALRDSYRKFLQTGGDVRFIYLKGDYSLIEQRLKIRKGHFMNPGLLMSQFKTLEEPKEDVLVVDVAPTPEEIVQTIVKQLPVNK</sequence>
<dbReference type="GO" id="GO:0046316">
    <property type="term" value="F:gluconokinase activity"/>
    <property type="evidence" value="ECO:0007669"/>
    <property type="project" value="UniProtKB-EC"/>
</dbReference>
<dbReference type="EC" id="2.7.1.12" evidence="3 10"/>
<dbReference type="Proteomes" id="UP000480178">
    <property type="component" value="Chromosome"/>
</dbReference>
<keyword evidence="6 10" id="KW-0418">Kinase</keyword>
<keyword evidence="7 10" id="KW-0067">ATP-binding</keyword>
<accession>A0A6C0GD10</accession>
<dbReference type="NCBIfam" id="TIGR01313">
    <property type="entry name" value="therm_gnt_kin"/>
    <property type="match status" value="1"/>
</dbReference>
<name>A0A6C0GD10_9BACT</name>
<comment type="similarity">
    <text evidence="2 10">Belongs to the gluconokinase GntK/GntV family.</text>
</comment>
<dbReference type="CDD" id="cd02021">
    <property type="entry name" value="GntK"/>
    <property type="match status" value="1"/>
</dbReference>
<keyword evidence="5 10" id="KW-0547">Nucleotide-binding</keyword>
<dbReference type="AlphaFoldDB" id="A0A6C0GD10"/>
<evidence type="ECO:0000313" key="12">
    <source>
        <dbReference type="Proteomes" id="UP000480178"/>
    </source>
</evidence>
<dbReference type="PANTHER" id="PTHR43442">
    <property type="entry name" value="GLUCONOKINASE-RELATED"/>
    <property type="match status" value="1"/>
</dbReference>
<comment type="catalytic activity">
    <reaction evidence="9 10">
        <text>D-gluconate + ATP = 6-phospho-D-gluconate + ADP + H(+)</text>
        <dbReference type="Rhea" id="RHEA:19433"/>
        <dbReference type="ChEBI" id="CHEBI:15378"/>
        <dbReference type="ChEBI" id="CHEBI:18391"/>
        <dbReference type="ChEBI" id="CHEBI:30616"/>
        <dbReference type="ChEBI" id="CHEBI:58759"/>
        <dbReference type="ChEBI" id="CHEBI:456216"/>
        <dbReference type="EC" id="2.7.1.12"/>
    </reaction>
</comment>
<dbReference type="EMBL" id="CP048222">
    <property type="protein sequence ID" value="QHT65879.1"/>
    <property type="molecule type" value="Genomic_DNA"/>
</dbReference>
<comment type="pathway">
    <text evidence="1">Carbohydrate acid metabolism.</text>
</comment>
<keyword evidence="8" id="KW-0311">Gluconate utilization</keyword>
<dbReference type="GO" id="GO:0019521">
    <property type="term" value="P:D-gluconate metabolic process"/>
    <property type="evidence" value="ECO:0007669"/>
    <property type="project" value="UniProtKB-KW"/>
</dbReference>
<dbReference type="PANTHER" id="PTHR43442:SF3">
    <property type="entry name" value="GLUCONOKINASE-RELATED"/>
    <property type="match status" value="1"/>
</dbReference>
<keyword evidence="4 10" id="KW-0808">Transferase</keyword>
<proteinExistence type="inferred from homology"/>
<dbReference type="GO" id="GO:0005737">
    <property type="term" value="C:cytoplasm"/>
    <property type="evidence" value="ECO:0007669"/>
    <property type="project" value="TreeGrafter"/>
</dbReference>
<evidence type="ECO:0000256" key="8">
    <source>
        <dbReference type="ARBA" id="ARBA00023064"/>
    </source>
</evidence>
<dbReference type="Gene3D" id="3.40.50.300">
    <property type="entry name" value="P-loop containing nucleotide triphosphate hydrolases"/>
    <property type="match status" value="1"/>
</dbReference>
<evidence type="ECO:0000256" key="10">
    <source>
        <dbReference type="RuleBase" id="RU363066"/>
    </source>
</evidence>
<dbReference type="RefSeq" id="WP_162441956.1">
    <property type="nucleotide sequence ID" value="NZ_CP048222.1"/>
</dbReference>